<dbReference type="Proteomes" id="UP000682733">
    <property type="component" value="Unassembled WGS sequence"/>
</dbReference>
<dbReference type="EMBL" id="CAJOBC010083805">
    <property type="protein sequence ID" value="CAF4307251.1"/>
    <property type="molecule type" value="Genomic_DNA"/>
</dbReference>
<dbReference type="AlphaFoldDB" id="A0A815N4I9"/>
<evidence type="ECO:0000313" key="5">
    <source>
        <dbReference type="Proteomes" id="UP000663829"/>
    </source>
</evidence>
<evidence type="ECO:0000313" key="1">
    <source>
        <dbReference type="EMBL" id="CAF0937967.1"/>
    </source>
</evidence>
<sequence>MAHKDVRFLKLRQQVKDCLSQDNKILTGELTYFINKKDSKYKTLFKDNHFERLLHSNDPSQEFISILDELELFTSYISYGENTFLFDFITQSNLWPKFDVLVLLEDFYNKFDCARSFLSRELRIRSEIPDFFGSLVNMDEFYELNPTRESSCLLWEKLLKQARVNFFQENKRDMKVEDLIKELRAAGLNKMATDLERKVREEGHCS</sequence>
<reference evidence="2" key="1">
    <citation type="submission" date="2021-02" db="EMBL/GenBank/DDBJ databases">
        <authorList>
            <person name="Nowell W R."/>
        </authorList>
    </citation>
    <scope>NUCLEOTIDE SEQUENCE</scope>
</reference>
<protein>
    <submittedName>
        <fullName evidence="2">Uncharacterized protein</fullName>
    </submittedName>
</protein>
<evidence type="ECO:0000313" key="3">
    <source>
        <dbReference type="EMBL" id="CAF3713490.1"/>
    </source>
</evidence>
<dbReference type="Proteomes" id="UP000681722">
    <property type="component" value="Unassembled WGS sequence"/>
</dbReference>
<gene>
    <name evidence="2" type="ORF">GPM918_LOCUS33875</name>
    <name evidence="1" type="ORF">OVA965_LOCUS11484</name>
    <name evidence="4" type="ORF">SRO942_LOCUS34569</name>
    <name evidence="3" type="ORF">TMI583_LOCUS11485</name>
</gene>
<keyword evidence="5" id="KW-1185">Reference proteome</keyword>
<name>A0A815N4I9_9BILA</name>
<evidence type="ECO:0000313" key="2">
    <source>
        <dbReference type="EMBL" id="CAF1427063.1"/>
    </source>
</evidence>
<organism evidence="2 5">
    <name type="scientific">Didymodactylos carnosus</name>
    <dbReference type="NCBI Taxonomy" id="1234261"/>
    <lineage>
        <taxon>Eukaryota</taxon>
        <taxon>Metazoa</taxon>
        <taxon>Spiralia</taxon>
        <taxon>Gnathifera</taxon>
        <taxon>Rotifera</taxon>
        <taxon>Eurotatoria</taxon>
        <taxon>Bdelloidea</taxon>
        <taxon>Philodinida</taxon>
        <taxon>Philodinidae</taxon>
        <taxon>Didymodactylos</taxon>
    </lineage>
</organism>
<dbReference type="EMBL" id="CAJNOQ010018372">
    <property type="protein sequence ID" value="CAF1427063.1"/>
    <property type="molecule type" value="Genomic_DNA"/>
</dbReference>
<comment type="caution">
    <text evidence="2">The sequence shown here is derived from an EMBL/GenBank/DDBJ whole genome shotgun (WGS) entry which is preliminary data.</text>
</comment>
<dbReference type="EMBL" id="CAJNOK010004448">
    <property type="protein sequence ID" value="CAF0937967.1"/>
    <property type="molecule type" value="Genomic_DNA"/>
</dbReference>
<accession>A0A815N4I9</accession>
<proteinExistence type="predicted"/>
<evidence type="ECO:0000313" key="4">
    <source>
        <dbReference type="EMBL" id="CAF4307251.1"/>
    </source>
</evidence>
<dbReference type="EMBL" id="CAJOBA010004453">
    <property type="protein sequence ID" value="CAF3713490.1"/>
    <property type="molecule type" value="Genomic_DNA"/>
</dbReference>
<dbReference type="Proteomes" id="UP000663829">
    <property type="component" value="Unassembled WGS sequence"/>
</dbReference>
<dbReference type="Proteomes" id="UP000677228">
    <property type="component" value="Unassembled WGS sequence"/>
</dbReference>